<evidence type="ECO:0000256" key="3">
    <source>
        <dbReference type="ARBA" id="ARBA00022898"/>
    </source>
</evidence>
<dbReference type="InterPro" id="IPR015422">
    <property type="entry name" value="PyrdxlP-dep_Trfase_small"/>
</dbReference>
<feature type="domain" description="Aromatic amino acid beta-eliminating lyase/threonine aldolase" evidence="4">
    <location>
        <begin position="13"/>
        <end position="277"/>
    </location>
</feature>
<keyword evidence="6" id="KW-1185">Reference proteome</keyword>
<reference evidence="5 6" key="1">
    <citation type="journal article" date="2025" name="Microbiol. Resour. Announc.">
        <title>Draft genome sequences for Neonectria magnoliae and Neonectria punicea, canker pathogens of Liriodendron tulipifera and Acer saccharum in West Virginia.</title>
        <authorList>
            <person name="Petronek H.M."/>
            <person name="Kasson M.T."/>
            <person name="Metheny A.M."/>
            <person name="Stauder C.M."/>
            <person name="Lovett B."/>
            <person name="Lynch S.C."/>
            <person name="Garnas J.R."/>
            <person name="Kasson L.R."/>
            <person name="Stajich J.E."/>
        </authorList>
    </citation>
    <scope>NUCLEOTIDE SEQUENCE [LARGE SCALE GENOMIC DNA]</scope>
    <source>
        <strain evidence="5 6">NRRL 64653</strain>
    </source>
</reference>
<name>A0ABR1GTE8_9HYPO</name>
<accession>A0ABR1GTE8</accession>
<comment type="similarity">
    <text evidence="2">Belongs to the threonine aldolase family.</text>
</comment>
<dbReference type="SUPFAM" id="SSF53383">
    <property type="entry name" value="PLP-dependent transferases"/>
    <property type="match status" value="1"/>
</dbReference>
<organism evidence="5 6">
    <name type="scientific">Neonectria punicea</name>
    <dbReference type="NCBI Taxonomy" id="979145"/>
    <lineage>
        <taxon>Eukaryota</taxon>
        <taxon>Fungi</taxon>
        <taxon>Dikarya</taxon>
        <taxon>Ascomycota</taxon>
        <taxon>Pezizomycotina</taxon>
        <taxon>Sordariomycetes</taxon>
        <taxon>Hypocreomycetidae</taxon>
        <taxon>Hypocreales</taxon>
        <taxon>Nectriaceae</taxon>
        <taxon>Neonectria</taxon>
    </lineage>
</organism>
<dbReference type="EMBL" id="JAZAVJ010000177">
    <property type="protein sequence ID" value="KAK7408674.1"/>
    <property type="molecule type" value="Genomic_DNA"/>
</dbReference>
<keyword evidence="3" id="KW-0663">Pyridoxal phosphate</keyword>
<evidence type="ECO:0000313" key="6">
    <source>
        <dbReference type="Proteomes" id="UP001498476"/>
    </source>
</evidence>
<comment type="caution">
    <text evidence="5">The sequence shown here is derived from an EMBL/GenBank/DDBJ whole genome shotgun (WGS) entry which is preliminary data.</text>
</comment>
<dbReference type="Gene3D" id="3.90.1150.10">
    <property type="entry name" value="Aspartate Aminotransferase, domain 1"/>
    <property type="match status" value="1"/>
</dbReference>
<dbReference type="InterPro" id="IPR015421">
    <property type="entry name" value="PyrdxlP-dep_Trfase_major"/>
</dbReference>
<protein>
    <recommendedName>
        <fullName evidence="4">Aromatic amino acid beta-eliminating lyase/threonine aldolase domain-containing protein</fullName>
    </recommendedName>
</protein>
<proteinExistence type="inferred from homology"/>
<evidence type="ECO:0000259" key="4">
    <source>
        <dbReference type="Pfam" id="PF01212"/>
    </source>
</evidence>
<dbReference type="InterPro" id="IPR001597">
    <property type="entry name" value="ArAA_b-elim_lyase/Thr_aldolase"/>
</dbReference>
<evidence type="ECO:0000256" key="2">
    <source>
        <dbReference type="ARBA" id="ARBA00006966"/>
    </source>
</evidence>
<evidence type="ECO:0000256" key="1">
    <source>
        <dbReference type="ARBA" id="ARBA00001933"/>
    </source>
</evidence>
<dbReference type="PANTHER" id="PTHR48097:SF5">
    <property type="entry name" value="LOW SPECIFICITY L-THREONINE ALDOLASE"/>
    <property type="match status" value="1"/>
</dbReference>
<dbReference type="Gene3D" id="3.40.640.10">
    <property type="entry name" value="Type I PLP-dependent aspartate aminotransferase-like (Major domain)"/>
    <property type="match status" value="1"/>
</dbReference>
<dbReference type="InterPro" id="IPR015424">
    <property type="entry name" value="PyrdxlP-dep_Trfase"/>
</dbReference>
<evidence type="ECO:0000313" key="5">
    <source>
        <dbReference type="EMBL" id="KAK7408674.1"/>
    </source>
</evidence>
<dbReference type="Proteomes" id="UP001498476">
    <property type="component" value="Unassembled WGS sequence"/>
</dbReference>
<sequence length="326" mass="35312">MPQIGFLDDYSEGQKPYGGDDFSHRARECLRERLGSPNAAIYFVASGTLVNIICIASCLRPHEAVIAANTGHIVLRETGAIEATGHKIILVSPSHGKLTPEGIEDALDKNAFAPHMAKPRLVYLSNATEIGTIYTKAELTAISELCRKRGLILFLDGARLGAALSATKNDLTLPDLVRLTDIFWIGGTKVGLLLGEAIVINTPSIAEDFGFHVKQRGGLLAKGRVMGIQFLELFSSNFFFDLARHANAMAQQLSDGVLGAGYKLEAKTEPNQVFVVLPNAPISKLQGDFGFYVWEKAGDDRAVVRLVTSWATSEGQVVAFIKQLQS</sequence>
<comment type="cofactor">
    <cofactor evidence="1">
        <name>pyridoxal 5'-phosphate</name>
        <dbReference type="ChEBI" id="CHEBI:597326"/>
    </cofactor>
</comment>
<gene>
    <name evidence="5" type="ORF">QQX98_009142</name>
</gene>
<dbReference type="PANTHER" id="PTHR48097">
    <property type="entry name" value="L-THREONINE ALDOLASE-RELATED"/>
    <property type="match status" value="1"/>
</dbReference>
<dbReference type="Pfam" id="PF01212">
    <property type="entry name" value="Beta_elim_lyase"/>
    <property type="match status" value="1"/>
</dbReference>